<comment type="caution">
    <text evidence="2">The sequence shown here is derived from an EMBL/GenBank/DDBJ whole genome shotgun (WGS) entry which is preliminary data.</text>
</comment>
<dbReference type="AlphaFoldDB" id="A0AAE8N4G2"/>
<accession>A0AAE8N4G2</accession>
<evidence type="ECO:0000313" key="3">
    <source>
        <dbReference type="Proteomes" id="UP001187682"/>
    </source>
</evidence>
<evidence type="ECO:0000256" key="1">
    <source>
        <dbReference type="SAM" id="MobiDB-lite"/>
    </source>
</evidence>
<keyword evidence="3" id="KW-1185">Reference proteome</keyword>
<dbReference type="Proteomes" id="UP001187682">
    <property type="component" value="Unassembled WGS sequence"/>
</dbReference>
<evidence type="ECO:0000313" key="2">
    <source>
        <dbReference type="EMBL" id="SPO04677.1"/>
    </source>
</evidence>
<sequence length="76" mass="8115">MIDNRQLNPKERLQTTDNKPHPEGNDQGLTAAKSAFVITSTPFGSQAVKILAEAVKSAAYVVKPIVDIPSQGANLL</sequence>
<feature type="compositionally biased region" description="Basic and acidic residues" evidence="1">
    <location>
        <begin position="8"/>
        <end position="24"/>
    </location>
</feature>
<gene>
    <name evidence="2" type="ORF">DNG_07362</name>
</gene>
<name>A0AAE8N4G2_9PEZI</name>
<organism evidence="2 3">
    <name type="scientific">Cephalotrichum gorgonifer</name>
    <dbReference type="NCBI Taxonomy" id="2041049"/>
    <lineage>
        <taxon>Eukaryota</taxon>
        <taxon>Fungi</taxon>
        <taxon>Dikarya</taxon>
        <taxon>Ascomycota</taxon>
        <taxon>Pezizomycotina</taxon>
        <taxon>Sordariomycetes</taxon>
        <taxon>Hypocreomycetidae</taxon>
        <taxon>Microascales</taxon>
        <taxon>Microascaceae</taxon>
        <taxon>Cephalotrichum</taxon>
    </lineage>
</organism>
<dbReference type="EMBL" id="ONZQ02000010">
    <property type="protein sequence ID" value="SPO04677.1"/>
    <property type="molecule type" value="Genomic_DNA"/>
</dbReference>
<reference evidence="2" key="1">
    <citation type="submission" date="2018-03" db="EMBL/GenBank/DDBJ databases">
        <authorList>
            <person name="Guldener U."/>
        </authorList>
    </citation>
    <scope>NUCLEOTIDE SEQUENCE</scope>
</reference>
<feature type="region of interest" description="Disordered" evidence="1">
    <location>
        <begin position="1"/>
        <end position="30"/>
    </location>
</feature>
<proteinExistence type="predicted"/>
<protein>
    <submittedName>
        <fullName evidence="2">Uncharacterized protein</fullName>
    </submittedName>
</protein>